<evidence type="ECO:0000313" key="1">
    <source>
        <dbReference type="EMBL" id="KAK0638404.1"/>
    </source>
</evidence>
<gene>
    <name evidence="1" type="ORF">DIS24_g9848</name>
</gene>
<keyword evidence="2" id="KW-1185">Reference proteome</keyword>
<reference evidence="1" key="1">
    <citation type="submission" date="2023-06" db="EMBL/GenBank/DDBJ databases">
        <title>Multi-omics analyses reveal the molecular pathogenesis toolkit of Lasiodiplodia hormozganensis, a cross-kingdom pathogen.</title>
        <authorList>
            <person name="Felix C."/>
            <person name="Meneses R."/>
            <person name="Goncalves M.F.M."/>
            <person name="Tilleman L."/>
            <person name="Duarte A.S."/>
            <person name="Jorrin-Novo J.V."/>
            <person name="Van De Peer Y."/>
            <person name="Deforce D."/>
            <person name="Van Nieuwerburgh F."/>
            <person name="Esteves A.C."/>
            <person name="Alves A."/>
        </authorList>
    </citation>
    <scope>NUCLEOTIDE SEQUENCE</scope>
    <source>
        <strain evidence="1">CBS 339.90</strain>
    </source>
</reference>
<feature type="non-terminal residue" evidence="1">
    <location>
        <position position="1"/>
    </location>
</feature>
<evidence type="ECO:0000313" key="2">
    <source>
        <dbReference type="Proteomes" id="UP001175001"/>
    </source>
</evidence>
<comment type="caution">
    <text evidence="1">The sequence shown here is derived from an EMBL/GenBank/DDBJ whole genome shotgun (WGS) entry which is preliminary data.</text>
</comment>
<protein>
    <submittedName>
        <fullName evidence="1">Uncharacterized protein</fullName>
    </submittedName>
</protein>
<dbReference type="AlphaFoldDB" id="A0AA40CIG4"/>
<name>A0AA40CIG4_9PEZI</name>
<organism evidence="1 2">
    <name type="scientific">Lasiodiplodia hormozganensis</name>
    <dbReference type="NCBI Taxonomy" id="869390"/>
    <lineage>
        <taxon>Eukaryota</taxon>
        <taxon>Fungi</taxon>
        <taxon>Dikarya</taxon>
        <taxon>Ascomycota</taxon>
        <taxon>Pezizomycotina</taxon>
        <taxon>Dothideomycetes</taxon>
        <taxon>Dothideomycetes incertae sedis</taxon>
        <taxon>Botryosphaeriales</taxon>
        <taxon>Botryosphaeriaceae</taxon>
        <taxon>Lasiodiplodia</taxon>
    </lineage>
</organism>
<accession>A0AA40CIG4</accession>
<dbReference type="Proteomes" id="UP001175001">
    <property type="component" value="Unassembled WGS sequence"/>
</dbReference>
<dbReference type="EMBL" id="JAUJDW010000094">
    <property type="protein sequence ID" value="KAK0638404.1"/>
    <property type="molecule type" value="Genomic_DNA"/>
</dbReference>
<proteinExistence type="predicted"/>
<sequence>LPSEKELKNWDVQANKAKFRRTVENTHIPPAQTTLKARDFFKAGVYSLYGYNIWTQRRPGCPPGHVAMLMSNHIVPFVFDTTQPAPDFLVEQFSRGDGSWAEQCWQYRLIVLM</sequence>